<comment type="catalytic activity">
    <reaction evidence="1 10">
        <text>(2R,3S)-3-isopropylmalate = (2S)-2-isopropylmalate</text>
        <dbReference type="Rhea" id="RHEA:32287"/>
        <dbReference type="ChEBI" id="CHEBI:1178"/>
        <dbReference type="ChEBI" id="CHEBI:35121"/>
        <dbReference type="EC" id="4.2.1.33"/>
    </reaction>
</comment>
<dbReference type="CDD" id="cd01577">
    <property type="entry name" value="IPMI_Swivel"/>
    <property type="match status" value="1"/>
</dbReference>
<evidence type="ECO:0000256" key="8">
    <source>
        <dbReference type="ARBA" id="ARBA00023239"/>
    </source>
</evidence>
<comment type="subunit">
    <text evidence="5 10">Heterodimer of LeuC and LeuD.</text>
</comment>
<dbReference type="Proteomes" id="UP000296079">
    <property type="component" value="Chromosome 1"/>
</dbReference>
<dbReference type="UniPathway" id="UPA00048">
    <property type="reaction ID" value="UER00071"/>
</dbReference>
<evidence type="ECO:0000256" key="7">
    <source>
        <dbReference type="ARBA" id="ARBA00022605"/>
    </source>
</evidence>
<dbReference type="HAMAP" id="MF_01031">
    <property type="entry name" value="LeuD_type1"/>
    <property type="match status" value="1"/>
</dbReference>
<dbReference type="SUPFAM" id="SSF52016">
    <property type="entry name" value="LeuD/IlvD-like"/>
    <property type="match status" value="1"/>
</dbReference>
<dbReference type="InterPro" id="IPR000573">
    <property type="entry name" value="AconitaseA/IPMdHydase_ssu_swvl"/>
</dbReference>
<dbReference type="InterPro" id="IPR050075">
    <property type="entry name" value="LeuD"/>
</dbReference>
<reference evidence="12 14" key="1">
    <citation type="journal article" date="2006" name="Nat. Biotechnol.">
        <title>Genome sequence of the bioplastic-producing 'Knallgas' bacterium Ralstonia eutropha H16.</title>
        <authorList>
            <person name="Pohlmann A."/>
            <person name="Fricke W.F."/>
            <person name="Reinecke F."/>
            <person name="Kusian B."/>
            <person name="Liesegang H."/>
            <person name="Cramm R."/>
            <person name="Eitinger T."/>
            <person name="Ewering C."/>
            <person name="Potter M."/>
            <person name="Schwartz E."/>
            <person name="Strittmatter A."/>
            <person name="Voss I."/>
            <person name="Gottschalk G."/>
            <person name="Steinbuechel A."/>
            <person name="Friedrich B."/>
            <person name="Bowien B."/>
        </authorList>
    </citation>
    <scope>NUCLEOTIDE SEQUENCE [LARGE SCALE GENOMIC DNA]</scope>
    <source>
        <strain evidence="14">ATCC 17699 / DSM 428 / KCTC 22496 / NCIMB 10442 / H16 / Stanier 337</strain>
        <strain evidence="12">H16</strain>
    </source>
</reference>
<dbReference type="EMBL" id="CP039287">
    <property type="protein sequence ID" value="QCC00556.1"/>
    <property type="molecule type" value="Genomic_DNA"/>
</dbReference>
<name>Q0KBD9_CUPNH</name>
<gene>
    <name evidence="10 13" type="primary">leuD</name>
    <name evidence="12" type="synonym">leuD2</name>
    <name evidence="12" type="ordered locus">H16_A1550</name>
    <name evidence="13" type="ORF">E6A55_07820</name>
</gene>
<dbReference type="PANTHER" id="PTHR43345">
    <property type="entry name" value="3-ISOPROPYLMALATE DEHYDRATASE SMALL SUBUNIT 2-RELATED-RELATED"/>
    <property type="match status" value="1"/>
</dbReference>
<comment type="function">
    <text evidence="2 10">Catalyzes the isomerization between 2-isopropylmalate and 3-isopropylmalate, via the formation of 2-isopropylmaleate.</text>
</comment>
<proteinExistence type="inferred from homology"/>
<evidence type="ECO:0000313" key="12">
    <source>
        <dbReference type="EMBL" id="CAJ92682.1"/>
    </source>
</evidence>
<dbReference type="NCBIfam" id="TIGR00171">
    <property type="entry name" value="leuD"/>
    <property type="match status" value="1"/>
</dbReference>
<evidence type="ECO:0000256" key="2">
    <source>
        <dbReference type="ARBA" id="ARBA00002695"/>
    </source>
</evidence>
<dbReference type="FunFam" id="3.20.19.10:FF:000003">
    <property type="entry name" value="3-isopropylmalate dehydratase small subunit"/>
    <property type="match status" value="1"/>
</dbReference>
<accession>Q0KBD9</accession>
<dbReference type="GO" id="GO:0003861">
    <property type="term" value="F:3-isopropylmalate dehydratase activity"/>
    <property type="evidence" value="ECO:0007669"/>
    <property type="project" value="UniProtKB-UniRule"/>
</dbReference>
<feature type="domain" description="Aconitase A/isopropylmalate dehydratase small subunit swivel" evidence="11">
    <location>
        <begin position="1"/>
        <end position="124"/>
    </location>
</feature>
<evidence type="ECO:0000256" key="6">
    <source>
        <dbReference type="ARBA" id="ARBA00022430"/>
    </source>
</evidence>
<comment type="pathway">
    <text evidence="3 10">Amino-acid biosynthesis; L-leucine biosynthesis; L-leucine from 3-methyl-2-oxobutanoate: step 2/4.</text>
</comment>
<reference evidence="13 15" key="2">
    <citation type="submission" date="2019-04" db="EMBL/GenBank/DDBJ databases">
        <title>Long-read de novo sequencing of Cupriavidus necator H16.</title>
        <authorList>
            <person name="Little G.T."/>
            <person name="Ehsaan M."/>
            <person name="Arenas-Lopez C."/>
            <person name="Jawed K."/>
            <person name="Winzer K."/>
            <person name="Kovacs K."/>
            <person name="Malys N."/>
            <person name="Minton N.P."/>
        </authorList>
    </citation>
    <scope>NUCLEOTIDE SEQUENCE [LARGE SCALE GENOMIC DNA]</scope>
    <source>
        <strain evidence="13 15">H16</strain>
    </source>
</reference>
<dbReference type="EC" id="4.2.1.33" evidence="10"/>
<dbReference type="SMR" id="Q0KBD9"/>
<dbReference type="InterPro" id="IPR033940">
    <property type="entry name" value="IPMI_Swivel"/>
</dbReference>
<dbReference type="OrthoDB" id="9777465at2"/>
<evidence type="ECO:0000256" key="3">
    <source>
        <dbReference type="ARBA" id="ARBA00004729"/>
    </source>
</evidence>
<keyword evidence="8 10" id="KW-0456">Lyase</keyword>
<dbReference type="Gene3D" id="3.20.19.10">
    <property type="entry name" value="Aconitase, domain 4"/>
    <property type="match status" value="1"/>
</dbReference>
<comment type="similarity">
    <text evidence="4 10">Belongs to the LeuD family. LeuD type 1 subfamily.</text>
</comment>
<dbReference type="STRING" id="381666.H16_A1550"/>
<evidence type="ECO:0000313" key="13">
    <source>
        <dbReference type="EMBL" id="QCC00556.1"/>
    </source>
</evidence>
<dbReference type="PANTHER" id="PTHR43345:SF5">
    <property type="entry name" value="3-ISOPROPYLMALATE DEHYDRATASE SMALL SUBUNIT"/>
    <property type="match status" value="1"/>
</dbReference>
<dbReference type="eggNOG" id="COG0066">
    <property type="taxonomic scope" value="Bacteria"/>
</dbReference>
<dbReference type="NCBIfam" id="NF002458">
    <property type="entry name" value="PRK01641.1"/>
    <property type="match status" value="1"/>
</dbReference>
<protein>
    <recommendedName>
        <fullName evidence="10">3-isopropylmalate dehydratase small subunit</fullName>
        <ecNumber evidence="10">4.2.1.33</ecNumber>
    </recommendedName>
    <alternativeName>
        <fullName evidence="10">Alpha-IPM isomerase</fullName>
        <shortName evidence="10">IPMI</shortName>
    </alternativeName>
    <alternativeName>
        <fullName evidence="10">Isopropylmalate isomerase</fullName>
    </alternativeName>
</protein>
<evidence type="ECO:0000256" key="5">
    <source>
        <dbReference type="ARBA" id="ARBA00011271"/>
    </source>
</evidence>
<evidence type="ECO:0000256" key="9">
    <source>
        <dbReference type="ARBA" id="ARBA00023304"/>
    </source>
</evidence>
<dbReference type="GO" id="GO:0009316">
    <property type="term" value="C:3-isopropylmalate dehydratase complex"/>
    <property type="evidence" value="ECO:0007669"/>
    <property type="project" value="InterPro"/>
</dbReference>
<dbReference type="AlphaFoldDB" id="Q0KBD9"/>
<keyword evidence="7 10" id="KW-0028">Amino-acid biosynthesis</keyword>
<keyword evidence="6 10" id="KW-0432">Leucine biosynthesis</keyword>
<evidence type="ECO:0000313" key="15">
    <source>
        <dbReference type="Proteomes" id="UP000296079"/>
    </source>
</evidence>
<keyword evidence="9 10" id="KW-0100">Branched-chain amino acid biosynthesis</keyword>
<evidence type="ECO:0000259" key="11">
    <source>
        <dbReference type="Pfam" id="PF00694"/>
    </source>
</evidence>
<organism evidence="12 14">
    <name type="scientific">Cupriavidus necator (strain ATCC 17699 / DSM 428 / KCTC 22496 / NCIMB 10442 / H16 / Stanier 337)</name>
    <name type="common">Ralstonia eutropha</name>
    <dbReference type="NCBI Taxonomy" id="381666"/>
    <lineage>
        <taxon>Bacteria</taxon>
        <taxon>Pseudomonadati</taxon>
        <taxon>Pseudomonadota</taxon>
        <taxon>Betaproteobacteria</taxon>
        <taxon>Burkholderiales</taxon>
        <taxon>Burkholderiaceae</taxon>
        <taxon>Cupriavidus</taxon>
    </lineage>
</organism>
<dbReference type="GO" id="GO:0009098">
    <property type="term" value="P:L-leucine biosynthetic process"/>
    <property type="evidence" value="ECO:0007669"/>
    <property type="project" value="UniProtKB-UniRule"/>
</dbReference>
<dbReference type="Proteomes" id="UP000008210">
    <property type="component" value="Chromosome 1"/>
</dbReference>
<dbReference type="Pfam" id="PF00694">
    <property type="entry name" value="Aconitase_C"/>
    <property type="match status" value="1"/>
</dbReference>
<dbReference type="RefSeq" id="WP_010810022.1">
    <property type="nucleotide sequence ID" value="NC_008313.1"/>
</dbReference>
<sequence>MEPFTMHRGVAAPLLRINIDTDAIIPSREMKRVSRHGLAEGLFAGWRYLAGTDRSPDPLFVLNQPEYTGASILLAGSNFGCGSSREHAVWALKEFGIRAIVAPGFGAIFHNNCVRNGLLPVVLPMATVQALADDCAAAPATRQVTVDLRQLEVVSPAGARYGFTLGSEQRQMLLEGLDPIALTLKLASSIDAFQGADRLRRPWIHFDG</sequence>
<evidence type="ECO:0000256" key="1">
    <source>
        <dbReference type="ARBA" id="ARBA00000491"/>
    </source>
</evidence>
<dbReference type="EMBL" id="AM260479">
    <property type="protein sequence ID" value="CAJ92682.1"/>
    <property type="molecule type" value="Genomic_DNA"/>
</dbReference>
<evidence type="ECO:0000313" key="14">
    <source>
        <dbReference type="Proteomes" id="UP000008210"/>
    </source>
</evidence>
<dbReference type="InterPro" id="IPR015928">
    <property type="entry name" value="Aconitase/3IPM_dehydase_swvl"/>
</dbReference>
<keyword evidence="14" id="KW-1185">Reference proteome</keyword>
<dbReference type="InterPro" id="IPR004431">
    <property type="entry name" value="3-IsopropMal_deHydase_ssu"/>
</dbReference>
<evidence type="ECO:0000256" key="4">
    <source>
        <dbReference type="ARBA" id="ARBA00009845"/>
    </source>
</evidence>
<dbReference type="PATRIC" id="fig|381666.6.peg.1935"/>
<dbReference type="KEGG" id="reh:H16_A1550"/>
<dbReference type="HOGENOM" id="CLU_081378_0_3_4"/>
<evidence type="ECO:0000256" key="10">
    <source>
        <dbReference type="HAMAP-Rule" id="MF_01031"/>
    </source>
</evidence>